<evidence type="ECO:0000313" key="2">
    <source>
        <dbReference type="Proteomes" id="UP000036681"/>
    </source>
</evidence>
<keyword evidence="2" id="KW-1185">Reference proteome</keyword>
<proteinExistence type="predicted"/>
<feature type="domain" description="F-box" evidence="1">
    <location>
        <begin position="22"/>
        <end position="69"/>
    </location>
</feature>
<dbReference type="SUPFAM" id="SSF81383">
    <property type="entry name" value="F-box domain"/>
    <property type="match status" value="1"/>
</dbReference>
<dbReference type="WBParaSite" id="ALUE_0001358101-mRNA-1">
    <property type="protein sequence ID" value="ALUE_0001358101-mRNA-1"/>
    <property type="gene ID" value="ALUE_0001358101"/>
</dbReference>
<dbReference type="Proteomes" id="UP000036681">
    <property type="component" value="Unplaced"/>
</dbReference>
<dbReference type="SMART" id="SM00256">
    <property type="entry name" value="FBOX"/>
    <property type="match status" value="1"/>
</dbReference>
<organism evidence="2 3">
    <name type="scientific">Ascaris lumbricoides</name>
    <name type="common">Giant roundworm</name>
    <dbReference type="NCBI Taxonomy" id="6252"/>
    <lineage>
        <taxon>Eukaryota</taxon>
        <taxon>Metazoa</taxon>
        <taxon>Ecdysozoa</taxon>
        <taxon>Nematoda</taxon>
        <taxon>Chromadorea</taxon>
        <taxon>Rhabditida</taxon>
        <taxon>Spirurina</taxon>
        <taxon>Ascaridomorpha</taxon>
        <taxon>Ascaridoidea</taxon>
        <taxon>Ascarididae</taxon>
        <taxon>Ascaris</taxon>
    </lineage>
</organism>
<sequence>MEPLFELGEDILMAVEEENDDSQRHKHLPDNALKNIFKHLSYQDILRCHLICTHMHKYLSEHVVEFARPQLDDLIIESVRDAGWLRQLRLEFKCLEINGTHACLKKTEFSENEEETFEPISRLTSTFIKLLEARCRWIIASGDVTFRYVYIDDDVLQHLMKFFESTRGLFFDHCAIDVSEESLRTLLSASKCAKFSLNESEFIEAVLDDHVSFLRGLFFDHCAINVSEESLRTLLSASKCVKFSLNESEFIEAVLDDHALESMSHCDILELCWCKPRHLTQLTNRTLIRWGNQKRLPKKIDLEGMRTEFTTSAVVALIKAYFISAKFMSCLHEAVFANEYREWLSPPIKAAKTLPIHWNLGEVVLTDDPHHLLQSIEGIEVRHCALIPEDREEYDLLPSWASHIADNSFVAIEFTTRHTNKHRQKPLGDDA</sequence>
<dbReference type="InterPro" id="IPR001810">
    <property type="entry name" value="F-box_dom"/>
</dbReference>
<dbReference type="AlphaFoldDB" id="A0A0M3I8C8"/>
<evidence type="ECO:0000313" key="3">
    <source>
        <dbReference type="WBParaSite" id="ALUE_0001358101-mRNA-1"/>
    </source>
</evidence>
<dbReference type="InterPro" id="IPR036047">
    <property type="entry name" value="F-box-like_dom_sf"/>
</dbReference>
<dbReference type="InterPro" id="IPR032675">
    <property type="entry name" value="LRR_dom_sf"/>
</dbReference>
<dbReference type="PROSITE" id="PS50181">
    <property type="entry name" value="FBOX"/>
    <property type="match status" value="1"/>
</dbReference>
<dbReference type="Gene3D" id="3.80.10.10">
    <property type="entry name" value="Ribonuclease Inhibitor"/>
    <property type="match status" value="1"/>
</dbReference>
<name>A0A0M3I8C8_ASCLU</name>
<evidence type="ECO:0000259" key="1">
    <source>
        <dbReference type="PROSITE" id="PS50181"/>
    </source>
</evidence>
<protein>
    <submittedName>
        <fullName evidence="3">F-box domain-containing protein</fullName>
    </submittedName>
</protein>
<accession>A0A0M3I8C8</accession>
<dbReference type="Pfam" id="PF00646">
    <property type="entry name" value="F-box"/>
    <property type="match status" value="1"/>
</dbReference>
<reference evidence="3" key="1">
    <citation type="submission" date="2017-02" db="UniProtKB">
        <authorList>
            <consortium name="WormBaseParasite"/>
        </authorList>
    </citation>
    <scope>IDENTIFICATION</scope>
</reference>